<feature type="signal peptide" evidence="1">
    <location>
        <begin position="1"/>
        <end position="24"/>
    </location>
</feature>
<evidence type="ECO:0000313" key="3">
    <source>
        <dbReference type="Proteomes" id="UP000202259"/>
    </source>
</evidence>
<dbReference type="KEGG" id="cber:B5D82_04515"/>
<accession>A0A222G5B3</accession>
<dbReference type="Gene3D" id="3.40.50.1820">
    <property type="entry name" value="alpha/beta hydrolase"/>
    <property type="match status" value="1"/>
</dbReference>
<feature type="chain" id="PRO_5012329921" description="Lipase" evidence="1">
    <location>
        <begin position="25"/>
        <end position="350"/>
    </location>
</feature>
<organism evidence="2 3">
    <name type="scientific">Cognaticolwellia beringensis</name>
    <dbReference type="NCBI Taxonomy" id="1967665"/>
    <lineage>
        <taxon>Bacteria</taxon>
        <taxon>Pseudomonadati</taxon>
        <taxon>Pseudomonadota</taxon>
        <taxon>Gammaproteobacteria</taxon>
        <taxon>Alteromonadales</taxon>
        <taxon>Colwelliaceae</taxon>
        <taxon>Cognaticolwellia</taxon>
    </lineage>
</organism>
<dbReference type="InterPro" id="IPR029058">
    <property type="entry name" value="AB_hydrolase_fold"/>
</dbReference>
<dbReference type="EMBL" id="CP020465">
    <property type="protein sequence ID" value="ASP47096.1"/>
    <property type="molecule type" value="Genomic_DNA"/>
</dbReference>
<keyword evidence="1" id="KW-0732">Signal</keyword>
<proteinExistence type="predicted"/>
<name>A0A222G5B3_9GAMM</name>
<evidence type="ECO:0008006" key="4">
    <source>
        <dbReference type="Google" id="ProtNLM"/>
    </source>
</evidence>
<keyword evidence="3" id="KW-1185">Reference proteome</keyword>
<dbReference type="AlphaFoldDB" id="A0A222G5B3"/>
<protein>
    <recommendedName>
        <fullName evidence="4">Lipase</fullName>
    </recommendedName>
</protein>
<dbReference type="Proteomes" id="UP000202259">
    <property type="component" value="Chromosome"/>
</dbReference>
<reference evidence="2 3" key="1">
    <citation type="submission" date="2017-08" db="EMBL/GenBank/DDBJ databases">
        <title>Complete genome of Colwellia sp. NB097-1, a psychrophile bacterium ioslated from Bering Sea.</title>
        <authorList>
            <person name="Chen X."/>
        </authorList>
    </citation>
    <scope>NUCLEOTIDE SEQUENCE [LARGE SCALE GENOMIC DNA]</scope>
    <source>
        <strain evidence="2 3">NB097-1</strain>
    </source>
</reference>
<evidence type="ECO:0000313" key="2">
    <source>
        <dbReference type="EMBL" id="ASP47096.1"/>
    </source>
</evidence>
<sequence length="350" mass="38204">MNIIKRVTAIAALGLTLCSTAAYSKEHKIVLIHGFQPQQLIADGDVTASGQDYWKGYWNDLSDARIDWPSYERIEGKIATDYVWPKLKAFSESNFCDPGCIFVTHSTGDLVARYIIDNQETWLENAGLAPLNIVATFDIAGAGGGSELADLAVSVAQGTESWTFIIEAALEAWLGGDLGDEMGVLHDLKVNNARQLAPLPDARIPRLRFVGDATEYLGVTSPFIQGNDDGVVGTHSSCGGNRQARFGSCSTQLAFNGKISYQGNAVSGFMPYHYPMLMGEKYSHGSLLEPWQAGKVTAVSNQENTLSGESIHFNTYTKTSGWWIWKSNYLYVENSASDSMSTLIYDAIPN</sequence>
<dbReference type="RefSeq" id="WP_081149568.1">
    <property type="nucleotide sequence ID" value="NZ_CP020465.1"/>
</dbReference>
<dbReference type="SUPFAM" id="SSF53474">
    <property type="entry name" value="alpha/beta-Hydrolases"/>
    <property type="match status" value="1"/>
</dbReference>
<gene>
    <name evidence="2" type="ORF">B5D82_04515</name>
</gene>
<evidence type="ECO:0000256" key="1">
    <source>
        <dbReference type="SAM" id="SignalP"/>
    </source>
</evidence>
<dbReference type="OrthoDB" id="6189739at2"/>